<accession>A0ABS2NYP0</accession>
<sequence>MSFTKVVTKGVMTAALGLSLMSGGTYAYFSDSVSTQNTFASGTLDLSVNPNAVVNINNIKPGDEIYREFTLKNDGTLDIYQVLLDTDYTVEDWKGDNTEDFAEHIKVTILYNTSSATVPVVETTLAQLKEQQPDLTAIDEFVGSTQRPDGIPAGQQEKMFVLFQFVDNGQDQNQFQGDKLLVNWKLNASQTPSTYYDDTDPDNN</sequence>
<dbReference type="InterPro" id="IPR022121">
    <property type="entry name" value="Peptidase_M73_camelysin"/>
</dbReference>
<evidence type="ECO:0000313" key="3">
    <source>
        <dbReference type="Proteomes" id="UP000737402"/>
    </source>
</evidence>
<evidence type="ECO:0000313" key="2">
    <source>
        <dbReference type="EMBL" id="MBM7619761.1"/>
    </source>
</evidence>
<dbReference type="RefSeq" id="WP_204414993.1">
    <property type="nucleotide sequence ID" value="NZ_JAFBED010000003.1"/>
</dbReference>
<comment type="caution">
    <text evidence="2">The sequence shown here is derived from an EMBL/GenBank/DDBJ whole genome shotgun (WGS) entry which is preliminary data.</text>
</comment>
<feature type="chain" id="PRO_5047447195" evidence="1">
    <location>
        <begin position="28"/>
        <end position="204"/>
    </location>
</feature>
<keyword evidence="1" id="KW-0732">Signal</keyword>
<dbReference type="Pfam" id="PF12389">
    <property type="entry name" value="Peptidase_M73"/>
    <property type="match status" value="1"/>
</dbReference>
<keyword evidence="3" id="KW-1185">Reference proteome</keyword>
<feature type="signal peptide" evidence="1">
    <location>
        <begin position="1"/>
        <end position="27"/>
    </location>
</feature>
<proteinExistence type="predicted"/>
<protein>
    <submittedName>
        <fullName evidence="2">Spore coat-associated protein N</fullName>
    </submittedName>
</protein>
<name>A0ABS2NYP0_9BACI</name>
<gene>
    <name evidence="2" type="ORF">JOC95_001613</name>
</gene>
<organism evidence="2 3">
    <name type="scientific">Sutcliffiella tianshenii</name>
    <dbReference type="NCBI Taxonomy" id="1463404"/>
    <lineage>
        <taxon>Bacteria</taxon>
        <taxon>Bacillati</taxon>
        <taxon>Bacillota</taxon>
        <taxon>Bacilli</taxon>
        <taxon>Bacillales</taxon>
        <taxon>Bacillaceae</taxon>
        <taxon>Sutcliffiella</taxon>
    </lineage>
</organism>
<dbReference type="Proteomes" id="UP000737402">
    <property type="component" value="Unassembled WGS sequence"/>
</dbReference>
<dbReference type="InterPro" id="IPR023833">
    <property type="entry name" value="Signal_pept_SipW-depend-type"/>
</dbReference>
<dbReference type="EMBL" id="JAFBED010000003">
    <property type="protein sequence ID" value="MBM7619761.1"/>
    <property type="molecule type" value="Genomic_DNA"/>
</dbReference>
<reference evidence="2 3" key="1">
    <citation type="submission" date="2021-01" db="EMBL/GenBank/DDBJ databases">
        <title>Genomic Encyclopedia of Type Strains, Phase IV (KMG-IV): sequencing the most valuable type-strain genomes for metagenomic binning, comparative biology and taxonomic classification.</title>
        <authorList>
            <person name="Goeker M."/>
        </authorList>
    </citation>
    <scope>NUCLEOTIDE SEQUENCE [LARGE SCALE GENOMIC DNA]</scope>
    <source>
        <strain evidence="2 3">DSM 25879</strain>
    </source>
</reference>
<dbReference type="NCBIfam" id="TIGR04088">
    <property type="entry name" value="cognate_SipW"/>
    <property type="match status" value="1"/>
</dbReference>
<evidence type="ECO:0000256" key="1">
    <source>
        <dbReference type="SAM" id="SignalP"/>
    </source>
</evidence>